<proteinExistence type="predicted"/>
<dbReference type="Proteomes" id="UP000294558">
    <property type="component" value="Unassembled WGS sequence"/>
</dbReference>
<sequence length="287" mass="30605">MKALWLFAIVAFAFASGCGGGDAASDGTWRVISLEVDGEPVEIEQPLFMDITADGFRAATTCNWQSGEFGGEIMSTAMACGGDANTGEAYMRQAFDDRPTEREGQLVFEKGNVRLVYERYDVAAVDDLFAVLGDPTASVEESELPPESATGSVPPDYAALVAVPSPSDDIDLFLGQLDDNICIVYGTASAMDKRCTEPRFASTQVLAVDLPIYSRPIVRVALIPDRFAAAAAARADLGKYEKNILFVHDDAPDGRHVLVDDTGAELAIVVPPPWSDPMAASTSVPES</sequence>
<name>A0A4R7HV96_9ACTN</name>
<dbReference type="AlphaFoldDB" id="A0A4R7HV96"/>
<keyword evidence="3" id="KW-1185">Reference proteome</keyword>
<dbReference type="OrthoDB" id="9796019at2"/>
<comment type="caution">
    <text evidence="2">The sequence shown here is derived from an EMBL/GenBank/DDBJ whole genome shotgun (WGS) entry which is preliminary data.</text>
</comment>
<feature type="chain" id="PRO_5020314483" description="META domain-containing protein" evidence="1">
    <location>
        <begin position="24"/>
        <end position="287"/>
    </location>
</feature>
<feature type="signal peptide" evidence="1">
    <location>
        <begin position="1"/>
        <end position="23"/>
    </location>
</feature>
<accession>A0A4R7HV96</accession>
<evidence type="ECO:0000256" key="1">
    <source>
        <dbReference type="SAM" id="SignalP"/>
    </source>
</evidence>
<organism evidence="2 3">
    <name type="scientific">Ilumatobacter fluminis</name>
    <dbReference type="NCBI Taxonomy" id="467091"/>
    <lineage>
        <taxon>Bacteria</taxon>
        <taxon>Bacillati</taxon>
        <taxon>Actinomycetota</taxon>
        <taxon>Acidimicrobiia</taxon>
        <taxon>Acidimicrobiales</taxon>
        <taxon>Ilumatobacteraceae</taxon>
        <taxon>Ilumatobacter</taxon>
    </lineage>
</organism>
<reference evidence="2 3" key="1">
    <citation type="submission" date="2019-03" db="EMBL/GenBank/DDBJ databases">
        <title>Sequencing the genomes of 1000 actinobacteria strains.</title>
        <authorList>
            <person name="Klenk H.-P."/>
        </authorList>
    </citation>
    <scope>NUCLEOTIDE SEQUENCE [LARGE SCALE GENOMIC DNA]</scope>
    <source>
        <strain evidence="2 3">DSM 18936</strain>
    </source>
</reference>
<evidence type="ECO:0008006" key="4">
    <source>
        <dbReference type="Google" id="ProtNLM"/>
    </source>
</evidence>
<dbReference type="PROSITE" id="PS51257">
    <property type="entry name" value="PROKAR_LIPOPROTEIN"/>
    <property type="match status" value="1"/>
</dbReference>
<evidence type="ECO:0000313" key="3">
    <source>
        <dbReference type="Proteomes" id="UP000294558"/>
    </source>
</evidence>
<protein>
    <recommendedName>
        <fullName evidence="4">META domain-containing protein</fullName>
    </recommendedName>
</protein>
<keyword evidence="1" id="KW-0732">Signal</keyword>
<dbReference type="EMBL" id="SOAU01000001">
    <property type="protein sequence ID" value="TDT14790.1"/>
    <property type="molecule type" value="Genomic_DNA"/>
</dbReference>
<dbReference type="RefSeq" id="WP_133867305.1">
    <property type="nucleotide sequence ID" value="NZ_SOAU01000001.1"/>
</dbReference>
<gene>
    <name evidence="2" type="ORF">BDK89_0346</name>
</gene>
<evidence type="ECO:0000313" key="2">
    <source>
        <dbReference type="EMBL" id="TDT14790.1"/>
    </source>
</evidence>